<feature type="region of interest" description="Disordered" evidence="2">
    <location>
        <begin position="1"/>
        <end position="25"/>
    </location>
</feature>
<feature type="compositionally biased region" description="Polar residues" evidence="2">
    <location>
        <begin position="220"/>
        <end position="236"/>
    </location>
</feature>
<evidence type="ECO:0000313" key="4">
    <source>
        <dbReference type="Proteomes" id="UP001066276"/>
    </source>
</evidence>
<dbReference type="Proteomes" id="UP001066276">
    <property type="component" value="Chromosome 5"/>
</dbReference>
<keyword evidence="1" id="KW-0175">Coiled coil</keyword>
<comment type="caution">
    <text evidence="3">The sequence shown here is derived from an EMBL/GenBank/DDBJ whole genome shotgun (WGS) entry which is preliminary data.</text>
</comment>
<evidence type="ECO:0000313" key="3">
    <source>
        <dbReference type="EMBL" id="KAJ1149890.1"/>
    </source>
</evidence>
<feature type="compositionally biased region" description="Basic residues" evidence="2">
    <location>
        <begin position="208"/>
        <end position="217"/>
    </location>
</feature>
<feature type="coiled-coil region" evidence="1">
    <location>
        <begin position="80"/>
        <end position="114"/>
    </location>
</feature>
<organism evidence="3 4">
    <name type="scientific">Pleurodeles waltl</name>
    <name type="common">Iberian ribbed newt</name>
    <dbReference type="NCBI Taxonomy" id="8319"/>
    <lineage>
        <taxon>Eukaryota</taxon>
        <taxon>Metazoa</taxon>
        <taxon>Chordata</taxon>
        <taxon>Craniata</taxon>
        <taxon>Vertebrata</taxon>
        <taxon>Euteleostomi</taxon>
        <taxon>Amphibia</taxon>
        <taxon>Batrachia</taxon>
        <taxon>Caudata</taxon>
        <taxon>Salamandroidea</taxon>
        <taxon>Salamandridae</taxon>
        <taxon>Pleurodelinae</taxon>
        <taxon>Pleurodeles</taxon>
    </lineage>
</organism>
<proteinExistence type="predicted"/>
<dbReference type="AlphaFoldDB" id="A0AAV7REJ4"/>
<name>A0AAV7REJ4_PLEWA</name>
<dbReference type="EMBL" id="JANPWB010000009">
    <property type="protein sequence ID" value="KAJ1149890.1"/>
    <property type="molecule type" value="Genomic_DNA"/>
</dbReference>
<dbReference type="Gene3D" id="3.30.70.1820">
    <property type="entry name" value="L1 transposable element, RRM domain"/>
    <property type="match status" value="1"/>
</dbReference>
<evidence type="ECO:0000256" key="1">
    <source>
        <dbReference type="SAM" id="Coils"/>
    </source>
</evidence>
<sequence>MGKQKMGKEAPAGPSQRDGMSEKTGGTEALTQHTEVILAAIQDSKTALQSQIAMLAGEVGLLRDDHNKLKDRVKATEVTMQETTSQVKTLTQKLALMVNELRTLASKVEDAESRSRCHNIRLVGVPERAEGPSIELYIETWLSEVVLRGTPTKFFSVERAHRIPAVPPPPGAYPRPITVNSEIDELQRQRCSPPRDTQKGPLENQGKRDKHIPRLHKSSTETTGSICHSQKKTLIQ</sequence>
<accession>A0AAV7REJ4</accession>
<feature type="region of interest" description="Disordered" evidence="2">
    <location>
        <begin position="186"/>
        <end position="236"/>
    </location>
</feature>
<dbReference type="PANTHER" id="PTHR11505">
    <property type="entry name" value="L1 TRANSPOSABLE ELEMENT-RELATED"/>
    <property type="match status" value="1"/>
</dbReference>
<keyword evidence="4" id="KW-1185">Reference proteome</keyword>
<protein>
    <submittedName>
        <fullName evidence="3">Uncharacterized protein</fullName>
    </submittedName>
</protein>
<reference evidence="3" key="1">
    <citation type="journal article" date="2022" name="bioRxiv">
        <title>Sequencing and chromosome-scale assembly of the giantPleurodeles waltlgenome.</title>
        <authorList>
            <person name="Brown T."/>
            <person name="Elewa A."/>
            <person name="Iarovenko S."/>
            <person name="Subramanian E."/>
            <person name="Araus A.J."/>
            <person name="Petzold A."/>
            <person name="Susuki M."/>
            <person name="Suzuki K.-i.T."/>
            <person name="Hayashi T."/>
            <person name="Toyoda A."/>
            <person name="Oliveira C."/>
            <person name="Osipova E."/>
            <person name="Leigh N.D."/>
            <person name="Simon A."/>
            <person name="Yun M.H."/>
        </authorList>
    </citation>
    <scope>NUCLEOTIDE SEQUENCE</scope>
    <source>
        <strain evidence="3">20211129_DDA</strain>
        <tissue evidence="3">Liver</tissue>
    </source>
</reference>
<evidence type="ECO:0000256" key="2">
    <source>
        <dbReference type="SAM" id="MobiDB-lite"/>
    </source>
</evidence>
<gene>
    <name evidence="3" type="ORF">NDU88_002689</name>
</gene>
<dbReference type="InterPro" id="IPR004244">
    <property type="entry name" value="Transposase_22"/>
</dbReference>